<dbReference type="GO" id="GO:0005737">
    <property type="term" value="C:cytoplasm"/>
    <property type="evidence" value="ECO:0007669"/>
    <property type="project" value="TreeGrafter"/>
</dbReference>
<accession>A0A3P3W479</accession>
<dbReference type="NCBIfam" id="TIGR00121">
    <property type="entry name" value="birA_ligase"/>
    <property type="match status" value="1"/>
</dbReference>
<dbReference type="InterPro" id="IPR004408">
    <property type="entry name" value="Biotin_CoA_COase_ligase"/>
</dbReference>
<dbReference type="Pfam" id="PF03099">
    <property type="entry name" value="BPL_LplA_LipB"/>
    <property type="match status" value="1"/>
</dbReference>
<sequence length="243" mass="27537">MNIIKLDAINSTNDYLKTLLQRQFVENFTIVSAENQTNGRGQMGSEWSVEQGKSLTFSVLVKDLLLEISHIFHLNVAVAVSVVEALSFLQIKDLAIKWPNDIMAEGKKIGGILIENSIKSDGEIFSIVGIGLNVNQKNFENLQKASSISILKNQEFDKQEILATILQNLGRNISLVMNKNTEPIWEKYHSVLYKKNVPMPFENTHGQKFMGIIQNVNQEGKLLIKLEDESVKKFNIKQIKMLY</sequence>
<evidence type="ECO:0000256" key="1">
    <source>
        <dbReference type="ARBA" id="ARBA00022598"/>
    </source>
</evidence>
<dbReference type="EC" id="6.3.4.15" evidence="3"/>
<gene>
    <name evidence="3" type="ORF">EG849_13285</name>
</gene>
<dbReference type="InterPro" id="IPR045864">
    <property type="entry name" value="aa-tRNA-synth_II/BPL/LPL"/>
</dbReference>
<keyword evidence="1 3" id="KW-0436">Ligase</keyword>
<dbReference type="AlphaFoldDB" id="A0A3P3W479"/>
<evidence type="ECO:0000259" key="2">
    <source>
        <dbReference type="PROSITE" id="PS51733"/>
    </source>
</evidence>
<dbReference type="PANTHER" id="PTHR12835:SF5">
    <property type="entry name" value="BIOTIN--PROTEIN LIGASE"/>
    <property type="match status" value="1"/>
</dbReference>
<dbReference type="EMBL" id="RQVR01000018">
    <property type="protein sequence ID" value="RRJ89237.1"/>
    <property type="molecule type" value="Genomic_DNA"/>
</dbReference>
<comment type="caution">
    <text evidence="3">The sequence shown here is derived from an EMBL/GenBank/DDBJ whole genome shotgun (WGS) entry which is preliminary data.</text>
</comment>
<protein>
    <submittedName>
        <fullName evidence="3">Biotin--[acetyl-CoA-carboxylase] ligase</fullName>
        <ecNumber evidence="3">6.3.4.15</ecNumber>
    </submittedName>
</protein>
<feature type="domain" description="BPL/LPL catalytic" evidence="2">
    <location>
        <begin position="1"/>
        <end position="177"/>
    </location>
</feature>
<dbReference type="RefSeq" id="WP_125013583.1">
    <property type="nucleotide sequence ID" value="NZ_RQVR01000018.1"/>
</dbReference>
<keyword evidence="4" id="KW-1185">Reference proteome</keyword>
<dbReference type="OrthoDB" id="9807064at2"/>
<dbReference type="PANTHER" id="PTHR12835">
    <property type="entry name" value="BIOTIN PROTEIN LIGASE"/>
    <property type="match status" value="1"/>
</dbReference>
<organism evidence="3 4">
    <name type="scientific">Flavobacterium macacae</name>
    <dbReference type="NCBI Taxonomy" id="2488993"/>
    <lineage>
        <taxon>Bacteria</taxon>
        <taxon>Pseudomonadati</taxon>
        <taxon>Bacteroidota</taxon>
        <taxon>Flavobacteriia</taxon>
        <taxon>Flavobacteriales</taxon>
        <taxon>Flavobacteriaceae</taxon>
        <taxon>Flavobacterium</taxon>
    </lineage>
</organism>
<evidence type="ECO:0000313" key="4">
    <source>
        <dbReference type="Proteomes" id="UP000271937"/>
    </source>
</evidence>
<name>A0A3P3W479_9FLAO</name>
<dbReference type="SUPFAM" id="SSF55681">
    <property type="entry name" value="Class II aaRS and biotin synthetases"/>
    <property type="match status" value="1"/>
</dbReference>
<dbReference type="InterPro" id="IPR004143">
    <property type="entry name" value="BPL_LPL_catalytic"/>
</dbReference>
<dbReference type="PROSITE" id="PS51733">
    <property type="entry name" value="BPL_LPL_CATALYTIC"/>
    <property type="match status" value="1"/>
</dbReference>
<dbReference type="Proteomes" id="UP000271937">
    <property type="component" value="Unassembled WGS sequence"/>
</dbReference>
<dbReference type="CDD" id="cd16442">
    <property type="entry name" value="BPL"/>
    <property type="match status" value="1"/>
</dbReference>
<dbReference type="GO" id="GO:0004077">
    <property type="term" value="F:biotin--[biotin carboxyl-carrier protein] ligase activity"/>
    <property type="evidence" value="ECO:0007669"/>
    <property type="project" value="UniProtKB-EC"/>
</dbReference>
<dbReference type="Gene3D" id="3.30.930.10">
    <property type="entry name" value="Bira Bifunctional Protein, Domain 2"/>
    <property type="match status" value="1"/>
</dbReference>
<reference evidence="3 4" key="1">
    <citation type="submission" date="2018-11" db="EMBL/GenBank/DDBJ databases">
        <title>Flavobacterium sp. nov., YIM 102600 draft genome.</title>
        <authorList>
            <person name="Li G."/>
            <person name="Jiang Y."/>
        </authorList>
    </citation>
    <scope>NUCLEOTIDE SEQUENCE [LARGE SCALE GENOMIC DNA]</scope>
    <source>
        <strain evidence="3 4">YIM 102600</strain>
    </source>
</reference>
<proteinExistence type="predicted"/>
<evidence type="ECO:0000313" key="3">
    <source>
        <dbReference type="EMBL" id="RRJ89237.1"/>
    </source>
</evidence>